<evidence type="ECO:0008006" key="3">
    <source>
        <dbReference type="Google" id="ProtNLM"/>
    </source>
</evidence>
<keyword evidence="2" id="KW-1185">Reference proteome</keyword>
<organism evidence="1 2">
    <name type="scientific">Xanthomonas theicola</name>
    <dbReference type="NCBI Taxonomy" id="56464"/>
    <lineage>
        <taxon>Bacteria</taxon>
        <taxon>Pseudomonadati</taxon>
        <taxon>Pseudomonadota</taxon>
        <taxon>Gammaproteobacteria</taxon>
        <taxon>Lysobacterales</taxon>
        <taxon>Lysobacteraceae</taxon>
        <taxon>Xanthomonas</taxon>
    </lineage>
</organism>
<gene>
    <name evidence="1" type="ORF">XthCFBP4691_20305</name>
</gene>
<dbReference type="AlphaFoldDB" id="A0A2S6YYY0"/>
<sequence>MYYYRARYYRPEWGRFVSEDPIGLSDGFNVYAYVGGNPINFSDPFGLARFGFRPLGGGQKKFASGESPSGNSNVERAHEQLWFDDKNSENVGFFSGDGNGSGFQLCGEKGQVRSDAGHGRGQYTFFGPIYDDATMRMAVENVSKEWAKKSYCLVGQNCQNFADELRKEYMRKKNKGGN</sequence>
<dbReference type="InterPro" id="IPR050708">
    <property type="entry name" value="T6SS_VgrG/RHS"/>
</dbReference>
<dbReference type="InterPro" id="IPR022385">
    <property type="entry name" value="Rhs_assc_core"/>
</dbReference>
<reference evidence="1 2" key="1">
    <citation type="submission" date="2016-08" db="EMBL/GenBank/DDBJ databases">
        <title>Evolution of the type three secretion system and type three effector repertoires in Xanthomonas.</title>
        <authorList>
            <person name="Merda D."/>
            <person name="Briand M."/>
            <person name="Bosis E."/>
            <person name="Rousseau C."/>
            <person name="Portier P."/>
            <person name="Jacques M.-A."/>
            <person name="Fischer-Le Saux M."/>
        </authorList>
    </citation>
    <scope>NUCLEOTIDE SEQUENCE [LARGE SCALE GENOMIC DNA]</scope>
    <source>
        <strain evidence="1 2">CFBP 4691</strain>
    </source>
</reference>
<dbReference type="PANTHER" id="PTHR32305:SF15">
    <property type="entry name" value="PROTEIN RHSA-RELATED"/>
    <property type="match status" value="1"/>
</dbReference>
<dbReference type="Gene3D" id="2.180.10.10">
    <property type="entry name" value="RHS repeat-associated core"/>
    <property type="match status" value="1"/>
</dbReference>
<dbReference type="PANTHER" id="PTHR32305">
    <property type="match status" value="1"/>
</dbReference>
<dbReference type="NCBIfam" id="TIGR03696">
    <property type="entry name" value="Rhs_assc_core"/>
    <property type="match status" value="1"/>
</dbReference>
<evidence type="ECO:0000313" key="2">
    <source>
        <dbReference type="Proteomes" id="UP000239898"/>
    </source>
</evidence>
<proteinExistence type="predicted"/>
<evidence type="ECO:0000313" key="1">
    <source>
        <dbReference type="EMBL" id="PPT73343.1"/>
    </source>
</evidence>
<name>A0A2S6YYY0_9XANT</name>
<dbReference type="EMBL" id="MIGX01000275">
    <property type="protein sequence ID" value="PPT73343.1"/>
    <property type="molecule type" value="Genomic_DNA"/>
</dbReference>
<dbReference type="Proteomes" id="UP000239898">
    <property type="component" value="Unassembled WGS sequence"/>
</dbReference>
<protein>
    <recommendedName>
        <fullName evidence="3">RHS repeat-associated core domain-containing protein</fullName>
    </recommendedName>
</protein>
<comment type="caution">
    <text evidence="1">The sequence shown here is derived from an EMBL/GenBank/DDBJ whole genome shotgun (WGS) entry which is preliminary data.</text>
</comment>
<accession>A0A2S6YYY0</accession>